<evidence type="ECO:0000313" key="10">
    <source>
        <dbReference type="Proteomes" id="UP001562354"/>
    </source>
</evidence>
<name>A0ABR3PPQ0_9PEZI</name>
<dbReference type="Proteomes" id="UP001562354">
    <property type="component" value="Unassembled WGS sequence"/>
</dbReference>
<comment type="caution">
    <text evidence="9">The sequence shown here is derived from an EMBL/GenBank/DDBJ whole genome shotgun (WGS) entry which is preliminary data.</text>
</comment>
<evidence type="ECO:0000256" key="5">
    <source>
        <dbReference type="ARBA" id="ARBA00023306"/>
    </source>
</evidence>
<protein>
    <recommendedName>
        <fullName evidence="6">M-phase inducer phosphatase</fullName>
        <ecNumber evidence="6">3.1.3.48</ecNumber>
    </recommendedName>
</protein>
<reference evidence="9 10" key="1">
    <citation type="submission" date="2024-07" db="EMBL/GenBank/DDBJ databases">
        <title>Draft sequence of the Neodothiora populina.</title>
        <authorList>
            <person name="Drown D.D."/>
            <person name="Schuette U.S."/>
            <person name="Buechlein A.B."/>
            <person name="Rusch D.R."/>
            <person name="Winton L.W."/>
            <person name="Adams G.A."/>
        </authorList>
    </citation>
    <scope>NUCLEOTIDE SEQUENCE [LARGE SCALE GENOMIC DNA]</scope>
    <source>
        <strain evidence="9 10">CPC 39397</strain>
    </source>
</reference>
<dbReference type="PRINTS" id="PR00716">
    <property type="entry name" value="MPIPHPHTASE"/>
</dbReference>
<proteinExistence type="inferred from homology"/>
<dbReference type="PROSITE" id="PS50206">
    <property type="entry name" value="RHODANESE_3"/>
    <property type="match status" value="1"/>
</dbReference>
<dbReference type="Pfam" id="PF00581">
    <property type="entry name" value="Rhodanese"/>
    <property type="match status" value="1"/>
</dbReference>
<evidence type="ECO:0000259" key="8">
    <source>
        <dbReference type="PROSITE" id="PS50206"/>
    </source>
</evidence>
<gene>
    <name evidence="9" type="ORF">AAFC00_001655</name>
</gene>
<keyword evidence="3 6" id="KW-0378">Hydrolase</keyword>
<evidence type="ECO:0000256" key="6">
    <source>
        <dbReference type="RuleBase" id="RU368028"/>
    </source>
</evidence>
<feature type="region of interest" description="Disordered" evidence="7">
    <location>
        <begin position="1"/>
        <end position="31"/>
    </location>
</feature>
<feature type="compositionally biased region" description="Acidic residues" evidence="7">
    <location>
        <begin position="163"/>
        <end position="172"/>
    </location>
</feature>
<evidence type="ECO:0000256" key="2">
    <source>
        <dbReference type="ARBA" id="ARBA00022618"/>
    </source>
</evidence>
<evidence type="ECO:0000256" key="7">
    <source>
        <dbReference type="SAM" id="MobiDB-lite"/>
    </source>
</evidence>
<feature type="compositionally biased region" description="Polar residues" evidence="7">
    <location>
        <begin position="516"/>
        <end position="545"/>
    </location>
</feature>
<dbReference type="EMBL" id="JBFMKM010000001">
    <property type="protein sequence ID" value="KAL1311534.1"/>
    <property type="molecule type" value="Genomic_DNA"/>
</dbReference>
<evidence type="ECO:0000313" key="9">
    <source>
        <dbReference type="EMBL" id="KAL1311534.1"/>
    </source>
</evidence>
<dbReference type="SUPFAM" id="SSF52821">
    <property type="entry name" value="Rhodanese/Cell cycle control phosphatase"/>
    <property type="match status" value="1"/>
</dbReference>
<sequence length="555" mass="62372">MEFSSPLAAMHPPPCPPWGNRRDLPASRSMYGSQTFSSNSFNFKELSMRKSSSDYFTLKPARGCSPTSSLAADLSSNFHIDQSPQFPTPRRSLFSASFMLPCDTDDLITPPVDFEGTTTPPIPSSSPCNDLMMDISPLPHKQACFANNVAINVTLPSPSPEPTPEEDDEDDSFSYSVSRPSLASRSGAESLSVPLERRFARRPGLVRHKGYSTTSVPQKASSSDSQLPTFRFGGPSASTTSLDECFESPIADRKPVPMNLPVGPPSRRTSLACRNVGSPLNSHVKKIAPVRLPPRKQVRRSLSMFQHPDDVMKDHSEEYQPATSNSPLAMDVNEEYKHMLPHFIPDDEPDSLPRIQQDTLLNILNGNYNTYYDQIYIVDCRFEYEYNGGHIDGALNFNDKEALAGKLFEAEPSSKTLLVFHCEYSELRAPRMAKFVRNRDRAVNDFQYPKLTYPEMYILDGGYSKFFANHRTKCFPQNYVEMQDKNHEQECEKGLGMLKQNRAKLSRAQTFAFGQQSCHMEDSPTASGRMQTILDSPDYNNSPLGQTHFRRQLSY</sequence>
<dbReference type="CDD" id="cd01530">
    <property type="entry name" value="Cdc25"/>
    <property type="match status" value="1"/>
</dbReference>
<comment type="function">
    <text evidence="6">Tyrosine protein phosphatase which functions as a dosage-dependent inducer of mitotic progression.</text>
</comment>
<dbReference type="InterPro" id="IPR036873">
    <property type="entry name" value="Rhodanese-like_dom_sf"/>
</dbReference>
<feature type="region of interest" description="Disordered" evidence="7">
    <location>
        <begin position="155"/>
        <end position="228"/>
    </location>
</feature>
<accession>A0ABR3PPQ0</accession>
<feature type="region of interest" description="Disordered" evidence="7">
    <location>
        <begin position="111"/>
        <end position="130"/>
    </location>
</feature>
<keyword evidence="2 6" id="KW-0132">Cell division</keyword>
<comment type="similarity">
    <text evidence="1 6">Belongs to the MPI phosphatase family.</text>
</comment>
<feature type="region of interest" description="Disordered" evidence="7">
    <location>
        <begin position="516"/>
        <end position="555"/>
    </location>
</feature>
<dbReference type="PANTHER" id="PTHR10828:SF17">
    <property type="entry name" value="PROTEIN-TYROSINE-PHOSPHATASE"/>
    <property type="match status" value="1"/>
</dbReference>
<dbReference type="PANTHER" id="PTHR10828">
    <property type="entry name" value="M-PHASE INDUCER PHOSPHATASE DUAL SPECIFICITY PHOSPHATASE CDC25"/>
    <property type="match status" value="1"/>
</dbReference>
<evidence type="ECO:0000256" key="1">
    <source>
        <dbReference type="ARBA" id="ARBA00011065"/>
    </source>
</evidence>
<feature type="compositionally biased region" description="Basic residues" evidence="7">
    <location>
        <begin position="199"/>
        <end position="210"/>
    </location>
</feature>
<evidence type="ECO:0000256" key="4">
    <source>
        <dbReference type="ARBA" id="ARBA00022912"/>
    </source>
</evidence>
<feature type="compositionally biased region" description="Polar residues" evidence="7">
    <location>
        <begin position="211"/>
        <end position="228"/>
    </location>
</feature>
<dbReference type="Gene3D" id="3.40.250.10">
    <property type="entry name" value="Rhodanese-like domain"/>
    <property type="match status" value="1"/>
</dbReference>
<dbReference type="GeneID" id="95975358"/>
<evidence type="ECO:0000256" key="3">
    <source>
        <dbReference type="ARBA" id="ARBA00022801"/>
    </source>
</evidence>
<dbReference type="SMART" id="SM00450">
    <property type="entry name" value="RHOD"/>
    <property type="match status" value="1"/>
</dbReference>
<keyword evidence="4 6" id="KW-0904">Protein phosphatase</keyword>
<dbReference type="EC" id="3.1.3.48" evidence="6"/>
<keyword evidence="5 6" id="KW-0131">Cell cycle</keyword>
<dbReference type="InterPro" id="IPR000751">
    <property type="entry name" value="MPI_Phosphatase"/>
</dbReference>
<keyword evidence="6" id="KW-0498">Mitosis</keyword>
<feature type="domain" description="Rhodanese" evidence="8">
    <location>
        <begin position="371"/>
        <end position="475"/>
    </location>
</feature>
<feature type="compositionally biased region" description="Polar residues" evidence="7">
    <location>
        <begin position="175"/>
        <end position="189"/>
    </location>
</feature>
<organism evidence="9 10">
    <name type="scientific">Neodothiora populina</name>
    <dbReference type="NCBI Taxonomy" id="2781224"/>
    <lineage>
        <taxon>Eukaryota</taxon>
        <taxon>Fungi</taxon>
        <taxon>Dikarya</taxon>
        <taxon>Ascomycota</taxon>
        <taxon>Pezizomycotina</taxon>
        <taxon>Dothideomycetes</taxon>
        <taxon>Dothideomycetidae</taxon>
        <taxon>Dothideales</taxon>
        <taxon>Dothioraceae</taxon>
        <taxon>Neodothiora</taxon>
    </lineage>
</organism>
<dbReference type="RefSeq" id="XP_069204383.1">
    <property type="nucleotide sequence ID" value="XM_069340864.1"/>
</dbReference>
<dbReference type="InterPro" id="IPR001763">
    <property type="entry name" value="Rhodanese-like_dom"/>
</dbReference>
<keyword evidence="10" id="KW-1185">Reference proteome</keyword>
<comment type="catalytic activity">
    <reaction evidence="6">
        <text>O-phospho-L-tyrosyl-[protein] + H2O = L-tyrosyl-[protein] + phosphate</text>
        <dbReference type="Rhea" id="RHEA:10684"/>
        <dbReference type="Rhea" id="RHEA-COMP:10136"/>
        <dbReference type="Rhea" id="RHEA-COMP:20101"/>
        <dbReference type="ChEBI" id="CHEBI:15377"/>
        <dbReference type="ChEBI" id="CHEBI:43474"/>
        <dbReference type="ChEBI" id="CHEBI:46858"/>
        <dbReference type="ChEBI" id="CHEBI:61978"/>
        <dbReference type="EC" id="3.1.3.48"/>
    </reaction>
</comment>